<keyword evidence="2" id="KW-0813">Transport</keyword>
<name>A0AAQ3M1D5_9PEZI</name>
<comment type="subcellular location">
    <subcellularLocation>
        <location evidence="1">Nucleus</location>
    </subcellularLocation>
</comment>
<dbReference type="Pfam" id="PF21486">
    <property type="entry name" value="NUP120_helical"/>
    <property type="match status" value="1"/>
</dbReference>
<dbReference type="Proteomes" id="UP001303373">
    <property type="component" value="Chromosome 3"/>
</dbReference>
<evidence type="ECO:0000259" key="7">
    <source>
        <dbReference type="Pfam" id="PF23300"/>
    </source>
</evidence>
<proteinExistence type="predicted"/>
<dbReference type="Pfam" id="PF11715">
    <property type="entry name" value="Beta-prop_Nup120_160"/>
    <property type="match status" value="1"/>
</dbReference>
<feature type="region of interest" description="Disordered" evidence="4">
    <location>
        <begin position="1"/>
        <end position="39"/>
    </location>
</feature>
<dbReference type="InterPro" id="IPR056548">
    <property type="entry name" value="HEAT_Nup120"/>
</dbReference>
<evidence type="ECO:0000313" key="9">
    <source>
        <dbReference type="Proteomes" id="UP001303373"/>
    </source>
</evidence>
<sequence length="1249" mass="141037">MAQPPILYQETRITPTPSSSSSILHINTSGSNRTSTLSNTRKRAFDEISGLDEDTYARKHLATEGSVFFRSVSRSPRSFLWRLLNDRKLLEVQCVDLVHKREHKNTDSYLTFRIEFKDSIALGQHGIAFADPLDVDALEIFVLTASNELLTITLKRDLLLRETVPVDFDASTCVKLYASSPLSFRSPYRLVAINSLELFVALPDGGLMKLERKSGESGAQWRETIFNEGGLMGTLRGLNPLKRRQTVKYGNLDLDPTTLAAIVKSPDGLYIWTVSLDHVIRAWSTRTWKVVLSMDLLNERHERDGQRSQKQQYVMDAEQGTLLQIIFISSPTDDGSLARMDEGDRYCIAVHSPKDHQFKIYQVDHQFSSVEGGDVPALRDLTQDTKLIPPIDELMNTNIWRLEQFFMHPGQDWRDSRLWLRARSGVLCKNFVLKFDLFDTNGELLDLTDFFKEEWSVVDPGSLTAEKLKEVAGYPGDLDLTDALVSPSEKWLAFLFFPGRFSTASLETALHVYRKGRGLSAASSSAKLNSVEPSLEERLTSSISSKITLHRTPDQQPDYVRYQRDIQAQWQILYSLLSHLQGRRHESVGLAFDSGDELPWSVCADFFAPIRSCSTFEMLCENAVILGNDNESELFQKIHESGGSERSGPLLLAARDFRRGLSAGFQDKLFQAAELEALKSADQENPDRIQALYDKCNFEMEVTDDDYDALGRAVEGLGGLAEIRDDPLAALEWIDTEGHARGTNDGRELARYGASFTVATSQSTLLHAQSVLLDLLTLVTFMAGGLEEDELHEEFRPFELYDAIMLRLKHNQLLLWVAGHVRPQSSAHGESGIKSTTILEDFAIGDWESLVERKHPRPLIELLTVWSKAWISGRDISKQWDGVTCDVMAHLIKQRNVDLAVDFRKFLTDHPWSQYLQARLHVATGDYALASIAFRECAEHMAELKISRFDAAELIGADEKASFGHGQSKYFEHVATIFEKLKVYSYTADFSQAALDHQENNEPAFRRSMRELDKKKSLQDSPALQKMDNTIEEIRILRLHQSRDDLLNRLFNAFLHTGRFESAFETLAKIDDPAPRRSNLKMLIESCVKQDAVPVLLALRFDEDLAADADKILLEIAQRTLASGSATRHAPYYQILYAFRSRRSDFRGAAEILYEHLSALRNTKSLAVQDPEDDTLVNAYVLLINTLACCGEGEGWMLVHGSEGKRRLVKLEDVRAEYCAELDKRSEIMQGRFPLFGAADGDEDGMDVL</sequence>
<feature type="domain" description="Nucleoporin nup120-like HEAT repeat" evidence="7">
    <location>
        <begin position="887"/>
        <end position="1088"/>
    </location>
</feature>
<dbReference type="GO" id="GO:0017056">
    <property type="term" value="F:structural constituent of nuclear pore"/>
    <property type="evidence" value="ECO:0007669"/>
    <property type="project" value="TreeGrafter"/>
</dbReference>
<evidence type="ECO:0000256" key="1">
    <source>
        <dbReference type="ARBA" id="ARBA00004123"/>
    </source>
</evidence>
<feature type="domain" description="Nucleoporin Nup120/160 beta-propeller" evidence="5">
    <location>
        <begin position="77"/>
        <end position="617"/>
    </location>
</feature>
<evidence type="ECO:0000256" key="3">
    <source>
        <dbReference type="ARBA" id="ARBA00023242"/>
    </source>
</evidence>
<reference evidence="8 9" key="1">
    <citation type="submission" date="2023-11" db="EMBL/GenBank/DDBJ databases">
        <title>An acidophilic fungus is an integral part of prey digestion in a carnivorous sundew plant.</title>
        <authorList>
            <person name="Tsai I.J."/>
        </authorList>
    </citation>
    <scope>NUCLEOTIDE SEQUENCE [LARGE SCALE GENOMIC DNA]</scope>
    <source>
        <strain evidence="8">169a</strain>
    </source>
</reference>
<organism evidence="8 9">
    <name type="scientific">Acrodontium crateriforme</name>
    <dbReference type="NCBI Taxonomy" id="150365"/>
    <lineage>
        <taxon>Eukaryota</taxon>
        <taxon>Fungi</taxon>
        <taxon>Dikarya</taxon>
        <taxon>Ascomycota</taxon>
        <taxon>Pezizomycotina</taxon>
        <taxon>Dothideomycetes</taxon>
        <taxon>Dothideomycetidae</taxon>
        <taxon>Mycosphaerellales</taxon>
        <taxon>Teratosphaeriaceae</taxon>
        <taxon>Acrodontium</taxon>
    </lineage>
</organism>
<dbReference type="InterPro" id="IPR048884">
    <property type="entry name" value="Nup120_helical"/>
</dbReference>
<keyword evidence="3" id="KW-0539">Nucleus</keyword>
<accession>A0AAQ3M1D5</accession>
<evidence type="ECO:0000259" key="6">
    <source>
        <dbReference type="Pfam" id="PF21486"/>
    </source>
</evidence>
<feature type="compositionally biased region" description="Polar residues" evidence="4">
    <location>
        <begin position="24"/>
        <end position="39"/>
    </location>
</feature>
<evidence type="ECO:0000256" key="2">
    <source>
        <dbReference type="ARBA" id="ARBA00022448"/>
    </source>
</evidence>
<dbReference type="InterPro" id="IPR011047">
    <property type="entry name" value="Quinoprotein_ADH-like_sf"/>
</dbReference>
<dbReference type="AlphaFoldDB" id="A0AAQ3M1D5"/>
<dbReference type="EMBL" id="CP138582">
    <property type="protein sequence ID" value="WPG99121.1"/>
    <property type="molecule type" value="Genomic_DNA"/>
</dbReference>
<feature type="compositionally biased region" description="Low complexity" evidence="4">
    <location>
        <begin position="13"/>
        <end position="23"/>
    </location>
</feature>
<feature type="domain" description="Nucleoporin Nup120 helical" evidence="6">
    <location>
        <begin position="676"/>
        <end position="803"/>
    </location>
</feature>
<dbReference type="PANTHER" id="PTHR21286:SF0">
    <property type="entry name" value="NUCLEAR PORE COMPLEX PROTEIN NUP160"/>
    <property type="match status" value="1"/>
</dbReference>
<gene>
    <name evidence="8" type="ORF">R9X50_00193200</name>
</gene>
<dbReference type="SUPFAM" id="SSF50998">
    <property type="entry name" value="Quinoprotein alcohol dehydrogenase-like"/>
    <property type="match status" value="1"/>
</dbReference>
<keyword evidence="9" id="KW-1185">Reference proteome</keyword>
<dbReference type="InterPro" id="IPR059141">
    <property type="entry name" value="Beta-prop_Nup120_160"/>
</dbReference>
<dbReference type="GO" id="GO:0005643">
    <property type="term" value="C:nuclear pore"/>
    <property type="evidence" value="ECO:0007669"/>
    <property type="project" value="TreeGrafter"/>
</dbReference>
<dbReference type="PANTHER" id="PTHR21286">
    <property type="entry name" value="NUCLEAR PORE COMPLEX PROTEIN NUP160"/>
    <property type="match status" value="1"/>
</dbReference>
<evidence type="ECO:0000259" key="5">
    <source>
        <dbReference type="Pfam" id="PF11715"/>
    </source>
</evidence>
<protein>
    <submittedName>
        <fullName evidence="8">Uncharacterized protein</fullName>
    </submittedName>
</protein>
<evidence type="ECO:0000313" key="8">
    <source>
        <dbReference type="EMBL" id="WPG99121.1"/>
    </source>
</evidence>
<evidence type="ECO:0000256" key="4">
    <source>
        <dbReference type="SAM" id="MobiDB-lite"/>
    </source>
</evidence>
<dbReference type="Pfam" id="PF23300">
    <property type="entry name" value="HEAT_Nup120"/>
    <property type="match status" value="1"/>
</dbReference>
<dbReference type="InterPro" id="IPR021717">
    <property type="entry name" value="Nucleoporin_Nup160"/>
</dbReference>
<dbReference type="SUPFAM" id="SSF82171">
    <property type="entry name" value="DPP6 N-terminal domain-like"/>
    <property type="match status" value="1"/>
</dbReference>